<dbReference type="AlphaFoldDB" id="A0A2N1IZB5"/>
<keyword evidence="8" id="KW-1185">Reference proteome</keyword>
<dbReference type="GO" id="GO:0046677">
    <property type="term" value="P:response to antibiotic"/>
    <property type="evidence" value="ECO:0007669"/>
    <property type="project" value="UniProtKB-KW"/>
</dbReference>
<feature type="chain" id="PRO_5014625231" description="beta-lactamase" evidence="6">
    <location>
        <begin position="21"/>
        <end position="800"/>
    </location>
</feature>
<keyword evidence="6" id="KW-0732">Signal</keyword>
<dbReference type="PANTHER" id="PTHR11102">
    <property type="entry name" value="SEL-1-LIKE PROTEIN"/>
    <property type="match status" value="1"/>
</dbReference>
<dbReference type="SUPFAM" id="SSF81901">
    <property type="entry name" value="HCP-like"/>
    <property type="match status" value="3"/>
</dbReference>
<name>A0A2N1IZB5_9BACT</name>
<dbReference type="GO" id="GO:0008800">
    <property type="term" value="F:beta-lactamase activity"/>
    <property type="evidence" value="ECO:0007669"/>
    <property type="project" value="UniProtKB-EC"/>
</dbReference>
<dbReference type="OrthoDB" id="5365194at2"/>
<dbReference type="Pfam" id="PF08238">
    <property type="entry name" value="Sel1"/>
    <property type="match status" value="7"/>
</dbReference>
<feature type="repeat" description="TPR" evidence="5">
    <location>
        <begin position="214"/>
        <end position="247"/>
    </location>
</feature>
<sequence length="800" mass="93992">MKFLSSILIALLFFTGCANLGLNTNKVKPKQELIEDANDGDTEAIIALANNYNFPKTKEGLYYFNKWYTMLLQTEKTENLSKIAKIYANYDDMFINGENKVVELYKKAIELKNYDAAVELIKYNFTNYKREEAKEIQDKVIDKLSEKQLAELYIFYKNKYRRNEASQIKSLMDEKGFQEPFEAKIKQLRKIVYSKNSENDINSFINETIDTKDSKKLFELAQKLQKYYRYKEAIRTYEAAFELDKTNANAYYEIAKIYKRGNFKQKLKRDKKKAAQYLQKAALLNHKEATADLLAYYSKNPEYMDNFFEIKSKLNKSDEGKLLIAKYYESKRFDQKANAIYNELAEDGNKEAILKLASKKPSKYNFNPEEYKLTLKWQDYILKSDDIELKKELEKKLTSSYGYRDYFNETKEKLKDLPTNEETDILELRKSALYNKYRKPEIALEYYKKGVEAGDVKSAKNLARFYLSSKQQKYNEAIKVYEDLHKRGDLEATRLLAELYIKPPYYLKNFKKEPEKGLAIYEDLASKGNIDSINRLVNLYLCGSCKDSESILNYKKGFKYSKLLLEKRGLARDYANIAWAYHYGKGVEIDLQKAKEYYEKAAQKGYTSAYYNLAWLYYKDDTYEHKLIELNYEKAKEYLELGAQQGNYACINLLGVFYKKGYAGQKDIQKAISLFKRVYKYDKYASFHLGEYYKDKKEYKKALKYYEVSSRNGSSASNIELGILYEKGLIGKKDVKTALKYYEKAFRNNSDKTQKDIAAYNIGLIYQYGKGEIKKDLKKAKAYFEISNYKKAKTQLRLIK</sequence>
<evidence type="ECO:0000256" key="4">
    <source>
        <dbReference type="ARBA" id="ARBA00023251"/>
    </source>
</evidence>
<keyword evidence="3" id="KW-1015">Disulfide bond</keyword>
<keyword evidence="4" id="KW-0046">Antibiotic resistance</keyword>
<dbReference type="EMBL" id="NXIF01000093">
    <property type="protein sequence ID" value="PKI79639.1"/>
    <property type="molecule type" value="Genomic_DNA"/>
</dbReference>
<evidence type="ECO:0000313" key="7">
    <source>
        <dbReference type="EMBL" id="PKI79639.1"/>
    </source>
</evidence>
<evidence type="ECO:0000256" key="2">
    <source>
        <dbReference type="ARBA" id="ARBA00012865"/>
    </source>
</evidence>
<proteinExistence type="predicted"/>
<evidence type="ECO:0000256" key="1">
    <source>
        <dbReference type="ARBA" id="ARBA00001526"/>
    </source>
</evidence>
<keyword evidence="5" id="KW-0802">TPR repeat</keyword>
<organism evidence="7 8">
    <name type="scientific">Malaciobacter halophilus</name>
    <dbReference type="NCBI Taxonomy" id="197482"/>
    <lineage>
        <taxon>Bacteria</taxon>
        <taxon>Pseudomonadati</taxon>
        <taxon>Campylobacterota</taxon>
        <taxon>Epsilonproteobacteria</taxon>
        <taxon>Campylobacterales</taxon>
        <taxon>Arcobacteraceae</taxon>
        <taxon>Malaciobacter</taxon>
    </lineage>
</organism>
<evidence type="ECO:0000256" key="5">
    <source>
        <dbReference type="PROSITE-ProRule" id="PRU00339"/>
    </source>
</evidence>
<dbReference type="PANTHER" id="PTHR11102:SF160">
    <property type="entry name" value="ERAD-ASSOCIATED E3 UBIQUITIN-PROTEIN LIGASE COMPONENT HRD3"/>
    <property type="match status" value="1"/>
</dbReference>
<reference evidence="7 8" key="1">
    <citation type="submission" date="2017-09" db="EMBL/GenBank/DDBJ databases">
        <title>Genomics of the genus Arcobacter.</title>
        <authorList>
            <person name="Perez-Cataluna A."/>
            <person name="Figueras M.J."/>
            <person name="Salas-Masso N."/>
        </authorList>
    </citation>
    <scope>NUCLEOTIDE SEQUENCE [LARGE SCALE GENOMIC DNA]</scope>
    <source>
        <strain evidence="7 8">DSM 18005</strain>
    </source>
</reference>
<dbReference type="PROSITE" id="PS51257">
    <property type="entry name" value="PROKAR_LIPOPROTEIN"/>
    <property type="match status" value="1"/>
</dbReference>
<dbReference type="InterPro" id="IPR011990">
    <property type="entry name" value="TPR-like_helical_dom_sf"/>
</dbReference>
<dbReference type="KEGG" id="ahs:AHALO_2600"/>
<dbReference type="InterPro" id="IPR019734">
    <property type="entry name" value="TPR_rpt"/>
</dbReference>
<dbReference type="SMART" id="SM00671">
    <property type="entry name" value="SEL1"/>
    <property type="match status" value="9"/>
</dbReference>
<evidence type="ECO:0000313" key="8">
    <source>
        <dbReference type="Proteomes" id="UP000233248"/>
    </source>
</evidence>
<dbReference type="Gene3D" id="1.25.40.10">
    <property type="entry name" value="Tetratricopeptide repeat domain"/>
    <property type="match status" value="3"/>
</dbReference>
<dbReference type="RefSeq" id="WP_101185982.1">
    <property type="nucleotide sequence ID" value="NZ_CP031218.1"/>
</dbReference>
<comment type="catalytic activity">
    <reaction evidence="1">
        <text>a beta-lactam + H2O = a substituted beta-amino acid</text>
        <dbReference type="Rhea" id="RHEA:20401"/>
        <dbReference type="ChEBI" id="CHEBI:15377"/>
        <dbReference type="ChEBI" id="CHEBI:35627"/>
        <dbReference type="ChEBI" id="CHEBI:140347"/>
        <dbReference type="EC" id="3.5.2.6"/>
    </reaction>
</comment>
<gene>
    <name evidence="7" type="ORF">CP960_13495</name>
</gene>
<evidence type="ECO:0000256" key="6">
    <source>
        <dbReference type="SAM" id="SignalP"/>
    </source>
</evidence>
<dbReference type="Proteomes" id="UP000233248">
    <property type="component" value="Unassembled WGS sequence"/>
</dbReference>
<dbReference type="InterPro" id="IPR050767">
    <property type="entry name" value="Sel1_AlgK"/>
</dbReference>
<dbReference type="InterPro" id="IPR006597">
    <property type="entry name" value="Sel1-like"/>
</dbReference>
<protein>
    <recommendedName>
        <fullName evidence="2">beta-lactamase</fullName>
        <ecNumber evidence="2">3.5.2.6</ecNumber>
    </recommendedName>
</protein>
<accession>A0A2N1IZB5</accession>
<feature type="signal peptide" evidence="6">
    <location>
        <begin position="1"/>
        <end position="20"/>
    </location>
</feature>
<comment type="caution">
    <text evidence="7">The sequence shown here is derived from an EMBL/GenBank/DDBJ whole genome shotgun (WGS) entry which is preliminary data.</text>
</comment>
<dbReference type="Pfam" id="PF13414">
    <property type="entry name" value="TPR_11"/>
    <property type="match status" value="1"/>
</dbReference>
<dbReference type="EC" id="3.5.2.6" evidence="2"/>
<dbReference type="PROSITE" id="PS50005">
    <property type="entry name" value="TPR"/>
    <property type="match status" value="1"/>
</dbReference>
<evidence type="ECO:0000256" key="3">
    <source>
        <dbReference type="ARBA" id="ARBA00023157"/>
    </source>
</evidence>